<evidence type="ECO:0000256" key="2">
    <source>
        <dbReference type="ARBA" id="ARBA00023136"/>
    </source>
</evidence>
<keyword evidence="5" id="KW-1185">Reference proteome</keyword>
<evidence type="ECO:0000256" key="1">
    <source>
        <dbReference type="ARBA" id="ARBA00004370"/>
    </source>
</evidence>
<dbReference type="InterPro" id="IPR044839">
    <property type="entry name" value="NDR1-like"/>
</dbReference>
<keyword evidence="3" id="KW-1133">Transmembrane helix</keyword>
<organism evidence="4 5">
    <name type="scientific">Urochloa decumbens</name>
    <dbReference type="NCBI Taxonomy" id="240449"/>
    <lineage>
        <taxon>Eukaryota</taxon>
        <taxon>Viridiplantae</taxon>
        <taxon>Streptophyta</taxon>
        <taxon>Embryophyta</taxon>
        <taxon>Tracheophyta</taxon>
        <taxon>Spermatophyta</taxon>
        <taxon>Magnoliopsida</taxon>
        <taxon>Liliopsida</taxon>
        <taxon>Poales</taxon>
        <taxon>Poaceae</taxon>
        <taxon>PACMAD clade</taxon>
        <taxon>Panicoideae</taxon>
        <taxon>Panicodae</taxon>
        <taxon>Paniceae</taxon>
        <taxon>Melinidinae</taxon>
        <taxon>Urochloa</taxon>
    </lineage>
</organism>
<dbReference type="GO" id="GO:0016020">
    <property type="term" value="C:membrane"/>
    <property type="evidence" value="ECO:0007669"/>
    <property type="project" value="UniProtKB-SubCell"/>
</dbReference>
<name>A0ABC9GS16_9POAL</name>
<dbReference type="EMBL" id="OZ075119">
    <property type="protein sequence ID" value="CAL5098194.1"/>
    <property type="molecule type" value="Genomic_DNA"/>
</dbReference>
<dbReference type="Proteomes" id="UP001497457">
    <property type="component" value="Chromosome 9rd"/>
</dbReference>
<feature type="transmembrane region" description="Helical" evidence="3">
    <location>
        <begin position="18"/>
        <end position="38"/>
    </location>
</feature>
<evidence type="ECO:0000313" key="5">
    <source>
        <dbReference type="Proteomes" id="UP001497457"/>
    </source>
</evidence>
<accession>A0ABC9GS16</accession>
<reference evidence="4 5" key="2">
    <citation type="submission" date="2024-10" db="EMBL/GenBank/DDBJ databases">
        <authorList>
            <person name="Ryan C."/>
        </authorList>
    </citation>
    <scope>NUCLEOTIDE SEQUENCE [LARGE SCALE GENOMIC DNA]</scope>
</reference>
<protein>
    <recommendedName>
        <fullName evidence="6">Late embryogenesis abundant protein LEA-2 subgroup domain-containing protein</fullName>
    </recommendedName>
</protein>
<dbReference type="PANTHER" id="PTHR31415:SF16">
    <property type="entry name" value="HARPIN-INDUCED PROTEIN 1 CONTAINING PROTEIN"/>
    <property type="match status" value="1"/>
</dbReference>
<dbReference type="AlphaFoldDB" id="A0ABC9GS16"/>
<keyword evidence="3" id="KW-0812">Transmembrane</keyword>
<comment type="subcellular location">
    <subcellularLocation>
        <location evidence="1">Membrane</location>
    </subcellularLocation>
</comment>
<evidence type="ECO:0008006" key="6">
    <source>
        <dbReference type="Google" id="ProtNLM"/>
    </source>
</evidence>
<reference evidence="5" key="1">
    <citation type="submission" date="2024-06" db="EMBL/GenBank/DDBJ databases">
        <authorList>
            <person name="Ryan C."/>
        </authorList>
    </citation>
    <scope>NUCLEOTIDE SEQUENCE [LARGE SCALE GENOMIC DNA]</scope>
</reference>
<evidence type="ECO:0000313" key="4">
    <source>
        <dbReference type="EMBL" id="CAL5098194.1"/>
    </source>
</evidence>
<keyword evidence="2 3" id="KW-0472">Membrane</keyword>
<evidence type="ECO:0000256" key="3">
    <source>
        <dbReference type="SAM" id="Phobius"/>
    </source>
</evidence>
<dbReference type="PANTHER" id="PTHR31415">
    <property type="entry name" value="OS05G0367900 PROTEIN"/>
    <property type="match status" value="1"/>
</dbReference>
<gene>
    <name evidence="4" type="ORF">URODEC1_LOCUS118096</name>
</gene>
<sequence length="216" mass="23170">MPTMPAGGGSGDDNDKLWVAYVSVQFVVGGAFLLYALFYTQPSLIRATLDSATLSRLTVVSNATTASAATVSYNLAVSLKLYNPGDEANIYYDAMDALLRFRGAVIGPAANDTSPSVFLQRSKAGRDVNLEFDYGRRGSGGGVSVDGDVAAELEKEMRSVGTVTMDLELDVLVRVRFVEGGWKLREKPRIWCSMSIPVKADGRGALASGDRCRVKN</sequence>
<proteinExistence type="predicted"/>